<accession>Q2GT44</accession>
<dbReference type="Proteomes" id="UP000001056">
    <property type="component" value="Unassembled WGS sequence"/>
</dbReference>
<dbReference type="VEuPathDB" id="FungiDB:CHGG_08860"/>
<sequence length="204" mass="22915">MSSHEMNNGGDCLNIDWESVTSKVTYYGLDGLPEPIRKFYVVGQVIANSAVCDRHRMNLLTGYLNALDDASYWAIPEFCDPDFSRVQADSSVPSVDRCLMWMETLTAKWPLPASMFTDAGMYMLTEEQVWMEVFFWCSGCMGTSGQSKDQLWELLGFVAPYITADGRRMVDGLQGGSCPHPRVRYWLSSSIMMLLNINVASPAM</sequence>
<dbReference type="InParanoid" id="Q2GT44"/>
<keyword evidence="2" id="KW-1185">Reference proteome</keyword>
<dbReference type="EMBL" id="CH408034">
    <property type="protein sequence ID" value="EAQ84846.1"/>
    <property type="molecule type" value="Genomic_DNA"/>
</dbReference>
<organism evidence="1 2">
    <name type="scientific">Chaetomium globosum (strain ATCC 6205 / CBS 148.51 / DSM 1962 / NBRC 6347 / NRRL 1970)</name>
    <name type="common">Soil fungus</name>
    <dbReference type="NCBI Taxonomy" id="306901"/>
    <lineage>
        <taxon>Eukaryota</taxon>
        <taxon>Fungi</taxon>
        <taxon>Dikarya</taxon>
        <taxon>Ascomycota</taxon>
        <taxon>Pezizomycotina</taxon>
        <taxon>Sordariomycetes</taxon>
        <taxon>Sordariomycetidae</taxon>
        <taxon>Sordariales</taxon>
        <taxon>Chaetomiaceae</taxon>
        <taxon>Chaetomium</taxon>
    </lineage>
</organism>
<dbReference type="RefSeq" id="XP_001226787.1">
    <property type="nucleotide sequence ID" value="XM_001226786.1"/>
</dbReference>
<gene>
    <name evidence="1" type="ORF">CHGG_08860</name>
</gene>
<evidence type="ECO:0000313" key="1">
    <source>
        <dbReference type="EMBL" id="EAQ84846.1"/>
    </source>
</evidence>
<proteinExistence type="predicted"/>
<name>Q2GT44_CHAGB</name>
<dbReference type="GeneID" id="4395787"/>
<reference evidence="2" key="1">
    <citation type="journal article" date="2015" name="Genome Announc.">
        <title>Draft genome sequence of the cellulolytic fungus Chaetomium globosum.</title>
        <authorList>
            <person name="Cuomo C.A."/>
            <person name="Untereiner W.A."/>
            <person name="Ma L.-J."/>
            <person name="Grabherr M."/>
            <person name="Birren B.W."/>
        </authorList>
    </citation>
    <scope>NUCLEOTIDE SEQUENCE [LARGE SCALE GENOMIC DNA]</scope>
    <source>
        <strain evidence="2">ATCC 6205 / CBS 148.51 / DSM 1962 / NBRC 6347 / NRRL 1970</strain>
    </source>
</reference>
<dbReference type="AlphaFoldDB" id="Q2GT44"/>
<protein>
    <submittedName>
        <fullName evidence="1">Uncharacterized protein</fullName>
    </submittedName>
</protein>
<dbReference type="OrthoDB" id="4564352at2759"/>
<evidence type="ECO:0000313" key="2">
    <source>
        <dbReference type="Proteomes" id="UP000001056"/>
    </source>
</evidence>
<dbReference type="HOGENOM" id="CLU_1343095_0_0_1"/>